<keyword evidence="1" id="KW-0472">Membrane</keyword>
<sequence>MSALLTSRSAAQQKIALPGGQILDRMLRLIMAGTGGGIIYGVATRASVTGCSTVAPADGEGTGQALTDCVAVTMEPSGWVYLLMALTAIVLASRALYNSPNEATAAALLRTAGLVVGLIPVAAWLISLAMFMMIDPTGSEAGQPPSIFVPFADIEVDLQG</sequence>
<feature type="transmembrane region" description="Helical" evidence="1">
    <location>
        <begin position="78"/>
        <end position="97"/>
    </location>
</feature>
<keyword evidence="1" id="KW-1133">Transmembrane helix</keyword>
<keyword evidence="1" id="KW-0812">Transmembrane</keyword>
<dbReference type="RefSeq" id="WP_196835705.1">
    <property type="nucleotide sequence ID" value="NZ_JADOTZ010000001.1"/>
</dbReference>
<reference evidence="2" key="1">
    <citation type="submission" date="2020-11" db="EMBL/GenBank/DDBJ databases">
        <title>Sequencing the genomes of 1000 actinobacteria strains.</title>
        <authorList>
            <person name="Klenk H.-P."/>
        </authorList>
    </citation>
    <scope>NUCLEOTIDE SEQUENCE</scope>
    <source>
        <strain evidence="2">DSM 26152</strain>
    </source>
</reference>
<proteinExistence type="predicted"/>
<dbReference type="EMBL" id="JADOTZ010000001">
    <property type="protein sequence ID" value="MBG6084385.1"/>
    <property type="molecule type" value="Genomic_DNA"/>
</dbReference>
<evidence type="ECO:0000256" key="1">
    <source>
        <dbReference type="SAM" id="Phobius"/>
    </source>
</evidence>
<dbReference type="AlphaFoldDB" id="A0A931D631"/>
<comment type="caution">
    <text evidence="2">The sequence shown here is derived from an EMBL/GenBank/DDBJ whole genome shotgun (WGS) entry which is preliminary data.</text>
</comment>
<name>A0A931D631_9MICC</name>
<keyword evidence="3" id="KW-1185">Reference proteome</keyword>
<dbReference type="Proteomes" id="UP000625033">
    <property type="component" value="Unassembled WGS sequence"/>
</dbReference>
<protein>
    <submittedName>
        <fullName evidence="2">Uncharacterized protein</fullName>
    </submittedName>
</protein>
<evidence type="ECO:0000313" key="2">
    <source>
        <dbReference type="EMBL" id="MBG6084385.1"/>
    </source>
</evidence>
<organism evidence="2 3">
    <name type="scientific">Zhihengliuella flava</name>
    <dbReference type="NCBI Taxonomy" id="1285193"/>
    <lineage>
        <taxon>Bacteria</taxon>
        <taxon>Bacillati</taxon>
        <taxon>Actinomycetota</taxon>
        <taxon>Actinomycetes</taxon>
        <taxon>Micrococcales</taxon>
        <taxon>Micrococcaceae</taxon>
        <taxon>Zhihengliuella</taxon>
    </lineage>
</organism>
<evidence type="ECO:0000313" key="3">
    <source>
        <dbReference type="Proteomes" id="UP000625033"/>
    </source>
</evidence>
<accession>A0A931D631</accession>
<feature type="transmembrane region" description="Helical" evidence="1">
    <location>
        <begin position="109"/>
        <end position="134"/>
    </location>
</feature>
<gene>
    <name evidence="2" type="ORF">IW252_001152</name>
</gene>